<dbReference type="CDD" id="cd11304">
    <property type="entry name" value="Cadherin_repeat"/>
    <property type="match status" value="2"/>
</dbReference>
<name>A0A8J2LGG5_9HEXA</name>
<evidence type="ECO:0000256" key="7">
    <source>
        <dbReference type="ARBA" id="ARBA00023136"/>
    </source>
</evidence>
<dbReference type="OrthoDB" id="6510378at2759"/>
<evidence type="ECO:0000256" key="3">
    <source>
        <dbReference type="ARBA" id="ARBA00022737"/>
    </source>
</evidence>
<dbReference type="PROSITE" id="PS51257">
    <property type="entry name" value="PROKAR_LIPOPROTEIN"/>
    <property type="match status" value="1"/>
</dbReference>
<protein>
    <recommendedName>
        <fullName evidence="10">Cadherin domain-containing protein</fullName>
    </recommendedName>
</protein>
<dbReference type="PANTHER" id="PTHR24025">
    <property type="entry name" value="DESMOGLEIN FAMILY MEMBER"/>
    <property type="match status" value="1"/>
</dbReference>
<feature type="domain" description="Cadherin" evidence="10">
    <location>
        <begin position="144"/>
        <end position="256"/>
    </location>
</feature>
<evidence type="ECO:0000256" key="1">
    <source>
        <dbReference type="ARBA" id="ARBA00004370"/>
    </source>
</evidence>
<evidence type="ECO:0000259" key="10">
    <source>
        <dbReference type="PROSITE" id="PS50268"/>
    </source>
</evidence>
<keyword evidence="2" id="KW-0812">Transmembrane</keyword>
<feature type="domain" description="Cadherin" evidence="10">
    <location>
        <begin position="507"/>
        <end position="610"/>
    </location>
</feature>
<evidence type="ECO:0000256" key="5">
    <source>
        <dbReference type="ARBA" id="ARBA00022889"/>
    </source>
</evidence>
<keyword evidence="6" id="KW-1133">Transmembrane helix</keyword>
<keyword evidence="7" id="KW-0472">Membrane</keyword>
<keyword evidence="5" id="KW-0130">Cell adhesion</keyword>
<comment type="caution">
    <text evidence="11">The sequence shown here is derived from an EMBL/GenBank/DDBJ whole genome shotgun (WGS) entry which is preliminary data.</text>
</comment>
<evidence type="ECO:0000313" key="12">
    <source>
        <dbReference type="Proteomes" id="UP000708208"/>
    </source>
</evidence>
<dbReference type="Proteomes" id="UP000708208">
    <property type="component" value="Unassembled WGS sequence"/>
</dbReference>
<proteinExistence type="predicted"/>
<accession>A0A8J2LGG5</accession>
<evidence type="ECO:0000313" key="11">
    <source>
        <dbReference type="EMBL" id="CAG7835742.1"/>
    </source>
</evidence>
<gene>
    <name evidence="11" type="ORF">AFUS01_LOCUS45075</name>
</gene>
<keyword evidence="3" id="KW-0677">Repeat</keyword>
<evidence type="ECO:0000256" key="2">
    <source>
        <dbReference type="ARBA" id="ARBA00022692"/>
    </source>
</evidence>
<sequence>MWNPFSKNVAALLLIGSLSCATVSGTLIFEKLDDRIEYDDAQKLITIPETVTNMEGTVHLLLGTITSDVCGNCVKDGNHQITVAVEEENKLYLKRQLDYDSADLCTPGQKCQKTLRFREDSGSEQVLTVEITDENDNKPYFKATEDCRSLNVAENDDTGPTFCVLEATDDDYDDRTNTDNPSIIAKLENYRDLFELIRTDNSHEFTLKLQNGKSCDYETNYIHRLQISLTDGEPGHESILQSVVEVEDKPDMPPVWNRLSLSTKILETHEVGAEVLKFQAVDGDRGVNDKMNYEINVGPNVDDHTYFKYVENTETNEGTIELALHLDASKLMETRGSLLFEVGVKAVEREDPHDKVEEIISINIVDENINPVLISKNNEQEPEEKVEIEASCKETDKDCVISFTAIDKDVDKNNNKFEASWSTNADPGLPLPDWFLNAFVLEKSTGQAEDLTGYGEAEYRIRVKDAKYIDYDTIPEWRDPNGFTIKVTIKGVDDHKPAEAIITIHIENENDNSPYFPAEDDDEGEEFGKSSLSYEWEPNSRIPDYLEMDRTKGLITVTTKEAFDYEMFKSETFIVRVSDNRDGNDGARKNQITVSLKIIVVNINDEQPSIRAVPSRLSIDENTKNFKESEFKLNPFDPDEELSDLKCTLSVEDYLADSNVHK</sequence>
<keyword evidence="4 8" id="KW-0106">Calcium</keyword>
<keyword evidence="9" id="KW-0732">Signal</keyword>
<evidence type="ECO:0000256" key="9">
    <source>
        <dbReference type="SAM" id="SignalP"/>
    </source>
</evidence>
<evidence type="ECO:0000256" key="6">
    <source>
        <dbReference type="ARBA" id="ARBA00022989"/>
    </source>
</evidence>
<dbReference type="InterPro" id="IPR002126">
    <property type="entry name" value="Cadherin-like_dom"/>
</dbReference>
<dbReference type="InterPro" id="IPR050971">
    <property type="entry name" value="Cadherin-domain_protein"/>
</dbReference>
<feature type="chain" id="PRO_5035292538" description="Cadherin domain-containing protein" evidence="9">
    <location>
        <begin position="26"/>
        <end position="662"/>
    </location>
</feature>
<dbReference type="GO" id="GO:0005509">
    <property type="term" value="F:calcium ion binding"/>
    <property type="evidence" value="ECO:0007669"/>
    <property type="project" value="UniProtKB-UniRule"/>
</dbReference>
<dbReference type="GO" id="GO:0005886">
    <property type="term" value="C:plasma membrane"/>
    <property type="evidence" value="ECO:0007669"/>
    <property type="project" value="InterPro"/>
</dbReference>
<keyword evidence="12" id="KW-1185">Reference proteome</keyword>
<dbReference type="SMART" id="SM00112">
    <property type="entry name" value="CA"/>
    <property type="match status" value="3"/>
</dbReference>
<feature type="signal peptide" evidence="9">
    <location>
        <begin position="1"/>
        <end position="25"/>
    </location>
</feature>
<dbReference type="EMBL" id="CAJVCH010570746">
    <property type="protein sequence ID" value="CAG7835742.1"/>
    <property type="molecule type" value="Genomic_DNA"/>
</dbReference>
<evidence type="ECO:0000256" key="8">
    <source>
        <dbReference type="PROSITE-ProRule" id="PRU00043"/>
    </source>
</evidence>
<dbReference type="PANTHER" id="PTHR24025:SF23">
    <property type="entry name" value="NEURAL-CADHERIN"/>
    <property type="match status" value="1"/>
</dbReference>
<feature type="domain" description="Cadherin" evidence="10">
    <location>
        <begin position="257"/>
        <end position="373"/>
    </location>
</feature>
<dbReference type="InterPro" id="IPR020894">
    <property type="entry name" value="Cadherin_CS"/>
</dbReference>
<dbReference type="GO" id="GO:0005911">
    <property type="term" value="C:cell-cell junction"/>
    <property type="evidence" value="ECO:0007669"/>
    <property type="project" value="TreeGrafter"/>
</dbReference>
<evidence type="ECO:0000256" key="4">
    <source>
        <dbReference type="ARBA" id="ARBA00022837"/>
    </source>
</evidence>
<reference evidence="11" key="1">
    <citation type="submission" date="2021-06" db="EMBL/GenBank/DDBJ databases">
        <authorList>
            <person name="Hodson N. C."/>
            <person name="Mongue J. A."/>
            <person name="Jaron S. K."/>
        </authorList>
    </citation>
    <scope>NUCLEOTIDE SEQUENCE</scope>
</reference>
<dbReference type="PROSITE" id="PS00232">
    <property type="entry name" value="CADHERIN_1"/>
    <property type="match status" value="1"/>
</dbReference>
<organism evidence="11 12">
    <name type="scientific">Allacma fusca</name>
    <dbReference type="NCBI Taxonomy" id="39272"/>
    <lineage>
        <taxon>Eukaryota</taxon>
        <taxon>Metazoa</taxon>
        <taxon>Ecdysozoa</taxon>
        <taxon>Arthropoda</taxon>
        <taxon>Hexapoda</taxon>
        <taxon>Collembola</taxon>
        <taxon>Symphypleona</taxon>
        <taxon>Sminthuridae</taxon>
        <taxon>Allacma</taxon>
    </lineage>
</organism>
<dbReference type="AlphaFoldDB" id="A0A8J2LGG5"/>
<dbReference type="GO" id="GO:0007156">
    <property type="term" value="P:homophilic cell adhesion via plasma membrane adhesion molecules"/>
    <property type="evidence" value="ECO:0007669"/>
    <property type="project" value="InterPro"/>
</dbReference>
<comment type="subcellular location">
    <subcellularLocation>
        <location evidence="1">Membrane</location>
    </subcellularLocation>
</comment>
<dbReference type="PROSITE" id="PS50268">
    <property type="entry name" value="CADHERIN_2"/>
    <property type="match status" value="3"/>
</dbReference>